<sequence>MRAALKVGFVATAFLLVSGRVLADSTPPVTTSTLDGVAGQNGWYRSNIDVTLDITDSESGVGETTYWVDSESPTTIQFTSATLSPFQNNSFEKGHGSSIDNWYGGQPGFVLYYRSNLFSYDGNRSAAMAYLSVDPTFYYWHNEPDAVMLPDGETVVISAWARTIMFSGDTAYFEVWGQDASGNNDTLIATSNVVDGFNWTWQNVQATFTVPAGLNYIYVKLGGVGTPAAIIYWDKVEILPAGGNAEQVEFNYATEGQHILHYYSEDNDGNVESEKTADLKIDTVIPNPWQNFIATDGGCNHCYDAQVEVEDITSGIDVSTAEYRFYTEHNLQYWSDWNSVSEVNKVSNNQPAGDGEQAFVYLIPPELNFGDSAHPPWRVQYRVCDLAGNCSTSPAYDIVTPWLATSDGGVFIDGDIVVPTSPIGEEFAHADMFASNNYISATSETGWADADYDSNNSDLASISDFVPEYDNLKSSATVLGGILPGASGVYIVHGDLDMSASIVKNSYTNASGAFVFIVEGDLTLSTELDVVDTNYSVFLVEGDVLVTDKNAETISGFFIAEGAFDSDTTGDSRKSLTIKGSVLALEGYITNRDLGTSGTYNNSNTPAEYFQWRPGFLVNDALNFMLNGRENEYIWNEIGNP</sequence>
<gene>
    <name evidence="3" type="ORF">KC614_01405</name>
</gene>
<dbReference type="GO" id="GO:0016491">
    <property type="term" value="F:oxidoreductase activity"/>
    <property type="evidence" value="ECO:0007669"/>
    <property type="project" value="InterPro"/>
</dbReference>
<dbReference type="Gene3D" id="2.60.120.260">
    <property type="entry name" value="Galactose-binding domain-like"/>
    <property type="match status" value="1"/>
</dbReference>
<organism evidence="3 4">
    <name type="scientific">candidate division WWE3 bacterium</name>
    <dbReference type="NCBI Taxonomy" id="2053526"/>
    <lineage>
        <taxon>Bacteria</taxon>
        <taxon>Katanobacteria</taxon>
    </lineage>
</organism>
<feature type="chain" id="PRO_5037628401" description="Tyrosinase copper-binding domain-containing protein" evidence="1">
    <location>
        <begin position="24"/>
        <end position="641"/>
    </location>
</feature>
<proteinExistence type="predicted"/>
<accession>A0A955LJX0</accession>
<comment type="caution">
    <text evidence="3">The sequence shown here is derived from an EMBL/GenBank/DDBJ whole genome shotgun (WGS) entry which is preliminary data.</text>
</comment>
<dbReference type="AlphaFoldDB" id="A0A955LJX0"/>
<name>A0A955LJX0_UNCKA</name>
<reference evidence="3" key="1">
    <citation type="submission" date="2020-04" db="EMBL/GenBank/DDBJ databases">
        <authorList>
            <person name="Zhang T."/>
        </authorList>
    </citation>
    <scope>NUCLEOTIDE SEQUENCE</scope>
    <source>
        <strain evidence="3">HKST-UBA03</strain>
    </source>
</reference>
<evidence type="ECO:0000313" key="4">
    <source>
        <dbReference type="Proteomes" id="UP000751518"/>
    </source>
</evidence>
<keyword evidence="1" id="KW-0732">Signal</keyword>
<evidence type="ECO:0000313" key="3">
    <source>
        <dbReference type="EMBL" id="MCA9391845.1"/>
    </source>
</evidence>
<evidence type="ECO:0000259" key="2">
    <source>
        <dbReference type="PROSITE" id="PS00498"/>
    </source>
</evidence>
<feature type="signal peptide" evidence="1">
    <location>
        <begin position="1"/>
        <end position="23"/>
    </location>
</feature>
<feature type="domain" description="Tyrosinase copper-binding" evidence="2">
    <location>
        <begin position="134"/>
        <end position="145"/>
    </location>
</feature>
<reference evidence="3" key="2">
    <citation type="journal article" date="2021" name="Microbiome">
        <title>Successional dynamics and alternative stable states in a saline activated sludge microbial community over 9 years.</title>
        <authorList>
            <person name="Wang Y."/>
            <person name="Ye J."/>
            <person name="Ju F."/>
            <person name="Liu L."/>
            <person name="Boyd J.A."/>
            <person name="Deng Y."/>
            <person name="Parks D.H."/>
            <person name="Jiang X."/>
            <person name="Yin X."/>
            <person name="Woodcroft B.J."/>
            <person name="Tyson G.W."/>
            <person name="Hugenholtz P."/>
            <person name="Polz M.F."/>
            <person name="Zhang T."/>
        </authorList>
    </citation>
    <scope>NUCLEOTIDE SEQUENCE</scope>
    <source>
        <strain evidence="3">HKST-UBA03</strain>
    </source>
</reference>
<dbReference type="PROSITE" id="PS00498">
    <property type="entry name" value="TYROSINASE_2"/>
    <property type="match status" value="1"/>
</dbReference>
<dbReference type="Proteomes" id="UP000751518">
    <property type="component" value="Unassembled WGS sequence"/>
</dbReference>
<protein>
    <recommendedName>
        <fullName evidence="2">Tyrosinase copper-binding domain-containing protein</fullName>
    </recommendedName>
</protein>
<dbReference type="InterPro" id="IPR002227">
    <property type="entry name" value="Tyrosinase_Cu-bd"/>
</dbReference>
<evidence type="ECO:0000256" key="1">
    <source>
        <dbReference type="SAM" id="SignalP"/>
    </source>
</evidence>
<dbReference type="EMBL" id="JAGQKZ010000007">
    <property type="protein sequence ID" value="MCA9391845.1"/>
    <property type="molecule type" value="Genomic_DNA"/>
</dbReference>